<dbReference type="Proteomes" id="UP000182491">
    <property type="component" value="Unassembled WGS sequence"/>
</dbReference>
<protein>
    <submittedName>
        <fullName evidence="1">Uncharacterized protein</fullName>
    </submittedName>
</protein>
<proteinExistence type="predicted"/>
<name>A0A1I7KLK7_9BACT</name>
<sequence length="46" mass="5490">MGKIWKFEDVRIFKFETFSSGRIQNHKEVVIKRKSLVSCYLILVSK</sequence>
<dbReference type="EMBL" id="FPCA01000006">
    <property type="protein sequence ID" value="SFU98308.1"/>
    <property type="molecule type" value="Genomic_DNA"/>
</dbReference>
<dbReference type="AlphaFoldDB" id="A0A1I7KLK7"/>
<gene>
    <name evidence="1" type="ORF">SAMN04487941_3849</name>
</gene>
<evidence type="ECO:0000313" key="2">
    <source>
        <dbReference type="Proteomes" id="UP000182491"/>
    </source>
</evidence>
<accession>A0A1I7KLK7</accession>
<keyword evidence="2" id="KW-1185">Reference proteome</keyword>
<reference evidence="2" key="1">
    <citation type="submission" date="2016-10" db="EMBL/GenBank/DDBJ databases">
        <authorList>
            <person name="Varghese N."/>
        </authorList>
    </citation>
    <scope>NUCLEOTIDE SEQUENCE [LARGE SCALE GENOMIC DNA]</scope>
    <source>
        <strain evidence="2">DSM 18820</strain>
    </source>
</reference>
<organism evidence="1 2">
    <name type="scientific">Pontibacter akesuensis</name>
    <dbReference type="NCBI Taxonomy" id="388950"/>
    <lineage>
        <taxon>Bacteria</taxon>
        <taxon>Pseudomonadati</taxon>
        <taxon>Bacteroidota</taxon>
        <taxon>Cytophagia</taxon>
        <taxon>Cytophagales</taxon>
        <taxon>Hymenobacteraceae</taxon>
        <taxon>Pontibacter</taxon>
    </lineage>
</organism>
<dbReference type="STRING" id="388950.GCA_001611675_02773"/>
<evidence type="ECO:0000313" key="1">
    <source>
        <dbReference type="EMBL" id="SFU98308.1"/>
    </source>
</evidence>